<evidence type="ECO:0000313" key="3">
    <source>
        <dbReference type="Proteomes" id="UP000215127"/>
    </source>
</evidence>
<protein>
    <submittedName>
        <fullName evidence="2">Uncharacterized protein</fullName>
    </submittedName>
</protein>
<feature type="region of interest" description="Disordered" evidence="1">
    <location>
        <begin position="1"/>
        <end position="144"/>
    </location>
</feature>
<proteinExistence type="predicted"/>
<dbReference type="Proteomes" id="UP000215127">
    <property type="component" value="Chromosome 8"/>
</dbReference>
<name>A0A1X7S209_ZYMT9</name>
<evidence type="ECO:0000256" key="1">
    <source>
        <dbReference type="SAM" id="MobiDB-lite"/>
    </source>
</evidence>
<reference evidence="2 3" key="1">
    <citation type="submission" date="2016-06" db="EMBL/GenBank/DDBJ databases">
        <authorList>
            <person name="Kjaerup R.B."/>
            <person name="Dalgaard T.S."/>
            <person name="Juul-Madsen H.R."/>
        </authorList>
    </citation>
    <scope>NUCLEOTIDE SEQUENCE [LARGE SCALE GENOMIC DNA]</scope>
</reference>
<gene>
    <name evidence="2" type="ORF">ZT3D7_G8823</name>
</gene>
<dbReference type="AlphaFoldDB" id="A0A1X7S209"/>
<organism evidence="2 3">
    <name type="scientific">Zymoseptoria tritici (strain ST99CH_3D7)</name>
    <dbReference type="NCBI Taxonomy" id="1276538"/>
    <lineage>
        <taxon>Eukaryota</taxon>
        <taxon>Fungi</taxon>
        <taxon>Dikarya</taxon>
        <taxon>Ascomycota</taxon>
        <taxon>Pezizomycotina</taxon>
        <taxon>Dothideomycetes</taxon>
        <taxon>Dothideomycetidae</taxon>
        <taxon>Mycosphaerellales</taxon>
        <taxon>Mycosphaerellaceae</taxon>
        <taxon>Zymoseptoria</taxon>
    </lineage>
</organism>
<feature type="compositionally biased region" description="Polar residues" evidence="1">
    <location>
        <begin position="22"/>
        <end position="41"/>
    </location>
</feature>
<accession>A0A1X7S209</accession>
<evidence type="ECO:0000313" key="2">
    <source>
        <dbReference type="EMBL" id="SMQ53669.1"/>
    </source>
</evidence>
<feature type="compositionally biased region" description="Low complexity" evidence="1">
    <location>
        <begin position="88"/>
        <end position="103"/>
    </location>
</feature>
<sequence length="301" mass="33599">MADSPQSPTRDDLGFPPLTRVHANTPSPPLRTTRSSASSNPRPKKKRKFSTASFRSFLRRSLRHVGLASKKNALQPPSATSPPDGEDSVNPSSSSPNDSTQSPSPSPPSSHPDEPAQPAQPEPFGHPLHRCPKRLPKPRYLPFTQPNRRGYASYITTHWLPYLHSRLSGLSTPDRHHFLAYFLSEKCTSVCSAAQNSHLEKDYVWLIHRDAVLAWLYENPWAVGERTTAMRGAGRGGWRDEERERMGWVEGWGALREVQGEVFGAWCERGEFGEGLFGGEYGEMGWGFWEVGPRGEGVEEV</sequence>
<feature type="compositionally biased region" description="Basic residues" evidence="1">
    <location>
        <begin position="127"/>
        <end position="137"/>
    </location>
</feature>
<dbReference type="EMBL" id="LT853699">
    <property type="protein sequence ID" value="SMQ53669.1"/>
    <property type="molecule type" value="Genomic_DNA"/>
</dbReference>
<keyword evidence="3" id="KW-1185">Reference proteome</keyword>